<dbReference type="EMBL" id="UOGJ01000133">
    <property type="protein sequence ID" value="VAX37631.1"/>
    <property type="molecule type" value="Genomic_DNA"/>
</dbReference>
<proteinExistence type="predicted"/>
<name>A0A3B1DFJ1_9ZZZZ</name>
<reference evidence="1" key="1">
    <citation type="submission" date="2018-06" db="EMBL/GenBank/DDBJ databases">
        <authorList>
            <person name="Zhirakovskaya E."/>
        </authorList>
    </citation>
    <scope>NUCLEOTIDE SEQUENCE</scope>
</reference>
<accession>A0A3B1DFJ1</accession>
<gene>
    <name evidence="1" type="ORF">MNBD_UNCLBAC01-1644</name>
</gene>
<protein>
    <submittedName>
        <fullName evidence="1">Uncharacterized protein</fullName>
    </submittedName>
</protein>
<organism evidence="1">
    <name type="scientific">hydrothermal vent metagenome</name>
    <dbReference type="NCBI Taxonomy" id="652676"/>
    <lineage>
        <taxon>unclassified sequences</taxon>
        <taxon>metagenomes</taxon>
        <taxon>ecological metagenomes</taxon>
    </lineage>
</organism>
<evidence type="ECO:0000313" key="1">
    <source>
        <dbReference type="EMBL" id="VAX37631.1"/>
    </source>
</evidence>
<sequence length="111" mass="13280">MKKYFFIISIFFISILNLMGCGNTTGNVGRMQNYAIANVEAAWIRKGEPIEFEKNQWYPADDIESLTDIEMYLLGEYRGVQFFVEKMDVRPYNRLYTKFGRNKFRFFEKKK</sequence>
<dbReference type="AlphaFoldDB" id="A0A3B1DFJ1"/>